<organism evidence="1 2">
    <name type="scientific">Portunus trituberculatus</name>
    <name type="common">Swimming crab</name>
    <name type="synonym">Neptunus trituberculatus</name>
    <dbReference type="NCBI Taxonomy" id="210409"/>
    <lineage>
        <taxon>Eukaryota</taxon>
        <taxon>Metazoa</taxon>
        <taxon>Ecdysozoa</taxon>
        <taxon>Arthropoda</taxon>
        <taxon>Crustacea</taxon>
        <taxon>Multicrustacea</taxon>
        <taxon>Malacostraca</taxon>
        <taxon>Eumalacostraca</taxon>
        <taxon>Eucarida</taxon>
        <taxon>Decapoda</taxon>
        <taxon>Pleocyemata</taxon>
        <taxon>Brachyura</taxon>
        <taxon>Eubrachyura</taxon>
        <taxon>Portunoidea</taxon>
        <taxon>Portunidae</taxon>
        <taxon>Portuninae</taxon>
        <taxon>Portunus</taxon>
    </lineage>
</organism>
<protein>
    <submittedName>
        <fullName evidence="1">Uncharacterized protein</fullName>
    </submittedName>
</protein>
<evidence type="ECO:0000313" key="2">
    <source>
        <dbReference type="Proteomes" id="UP000324222"/>
    </source>
</evidence>
<accession>A0A5B7KMW5</accession>
<dbReference type="AlphaFoldDB" id="A0A5B7KMW5"/>
<dbReference type="Proteomes" id="UP000324222">
    <property type="component" value="Unassembled WGS sequence"/>
</dbReference>
<keyword evidence="2" id="KW-1185">Reference proteome</keyword>
<reference evidence="1 2" key="1">
    <citation type="submission" date="2019-05" db="EMBL/GenBank/DDBJ databases">
        <title>Another draft genome of Portunus trituberculatus and its Hox gene families provides insights of decapod evolution.</title>
        <authorList>
            <person name="Jeong J.-H."/>
            <person name="Song I."/>
            <person name="Kim S."/>
            <person name="Choi T."/>
            <person name="Kim D."/>
            <person name="Ryu S."/>
            <person name="Kim W."/>
        </authorList>
    </citation>
    <scope>NUCLEOTIDE SEQUENCE [LARGE SCALE GENOMIC DNA]</scope>
    <source>
        <tissue evidence="1">Muscle</tissue>
    </source>
</reference>
<comment type="caution">
    <text evidence="1">The sequence shown here is derived from an EMBL/GenBank/DDBJ whole genome shotgun (WGS) entry which is preliminary data.</text>
</comment>
<evidence type="ECO:0000313" key="1">
    <source>
        <dbReference type="EMBL" id="MPD06639.1"/>
    </source>
</evidence>
<name>A0A5B7KMW5_PORTR</name>
<dbReference type="EMBL" id="VSRR010152266">
    <property type="protein sequence ID" value="MPD06639.1"/>
    <property type="molecule type" value="Genomic_DNA"/>
</dbReference>
<gene>
    <name evidence="1" type="ORF">E2C01_102463</name>
</gene>
<proteinExistence type="predicted"/>
<sequence length="94" mass="10217">MSPLPCSSAGGAAAVSTEKDPAKCVIHVSRSHKDNQDCFARDIRCSLPRQPHCTVPQQAFPSPSTPSRRPRVCFSLAGRENIHQASCCRNLSRV</sequence>